<dbReference type="HOGENOM" id="CLU_1158007_0_0_1"/>
<accession>A0A0E0QF12</accession>
<feature type="region of interest" description="Disordered" evidence="1">
    <location>
        <begin position="127"/>
        <end position="152"/>
    </location>
</feature>
<feature type="compositionally biased region" description="Low complexity" evidence="1">
    <location>
        <begin position="48"/>
        <end position="57"/>
    </location>
</feature>
<feature type="region of interest" description="Disordered" evidence="1">
    <location>
        <begin position="28"/>
        <end position="113"/>
    </location>
</feature>
<dbReference type="Gramene" id="ORUFI08G05120.1">
    <property type="protein sequence ID" value="ORUFI08G05120.1"/>
    <property type="gene ID" value="ORUFI08G05120"/>
</dbReference>
<name>A0A0E0QF12_ORYRU</name>
<proteinExistence type="predicted"/>
<dbReference type="Proteomes" id="UP000008022">
    <property type="component" value="Unassembled WGS sequence"/>
</dbReference>
<evidence type="ECO:0000256" key="1">
    <source>
        <dbReference type="SAM" id="MobiDB-lite"/>
    </source>
</evidence>
<evidence type="ECO:0000313" key="3">
    <source>
        <dbReference type="Proteomes" id="UP000008022"/>
    </source>
</evidence>
<dbReference type="AlphaFoldDB" id="A0A0E0QF12"/>
<sequence length="240" mass="25327">MAVVAVELTPLSTSSPCCPAAAASLLPPADTRAPLLSRRPLAAHARRSSPPVGRRPSTPAPLLPRYQATSKFHDEFPTPTPPALTGRHCDPSTHPTAGLHSGTGVPQSPLQVPPLRSHRRFRVSLGSLSGEGSEEDISIPPPDAPGGSARASVEGSRWRHLRALIRLRDLGWILAPSGAPSSSRGYSSYSASCLLCAGKGSYSQKPPALMVQATTSASRIPNEIPAYPSQQAWQIVKPKH</sequence>
<reference evidence="2" key="2">
    <citation type="submission" date="2015-06" db="UniProtKB">
        <authorList>
            <consortium name="EnsemblPlants"/>
        </authorList>
    </citation>
    <scope>IDENTIFICATION</scope>
</reference>
<evidence type="ECO:0000313" key="2">
    <source>
        <dbReference type="EnsemblPlants" id="ORUFI08G05120.1"/>
    </source>
</evidence>
<dbReference type="EnsemblPlants" id="ORUFI08G05120.1">
    <property type="protein sequence ID" value="ORUFI08G05120.1"/>
    <property type="gene ID" value="ORUFI08G05120"/>
</dbReference>
<organism evidence="2 3">
    <name type="scientific">Oryza rufipogon</name>
    <name type="common">Brownbeard rice</name>
    <name type="synonym">Asian wild rice</name>
    <dbReference type="NCBI Taxonomy" id="4529"/>
    <lineage>
        <taxon>Eukaryota</taxon>
        <taxon>Viridiplantae</taxon>
        <taxon>Streptophyta</taxon>
        <taxon>Embryophyta</taxon>
        <taxon>Tracheophyta</taxon>
        <taxon>Spermatophyta</taxon>
        <taxon>Magnoliopsida</taxon>
        <taxon>Liliopsida</taxon>
        <taxon>Poales</taxon>
        <taxon>Poaceae</taxon>
        <taxon>BOP clade</taxon>
        <taxon>Oryzoideae</taxon>
        <taxon>Oryzeae</taxon>
        <taxon>Oryzinae</taxon>
        <taxon>Oryza</taxon>
    </lineage>
</organism>
<keyword evidence="3" id="KW-1185">Reference proteome</keyword>
<protein>
    <submittedName>
        <fullName evidence="2">Uncharacterized protein</fullName>
    </submittedName>
</protein>
<reference evidence="3" key="1">
    <citation type="submission" date="2013-06" db="EMBL/GenBank/DDBJ databases">
        <authorList>
            <person name="Zhao Q."/>
        </authorList>
    </citation>
    <scope>NUCLEOTIDE SEQUENCE</scope>
    <source>
        <strain evidence="3">cv. W1943</strain>
    </source>
</reference>